<dbReference type="EMBL" id="SJPK01000017">
    <property type="protein sequence ID" value="TWT56074.1"/>
    <property type="molecule type" value="Genomic_DNA"/>
</dbReference>
<evidence type="ECO:0000313" key="4">
    <source>
        <dbReference type="Proteomes" id="UP000318053"/>
    </source>
</evidence>
<evidence type="ECO:0000259" key="2">
    <source>
        <dbReference type="Pfam" id="PF14237"/>
    </source>
</evidence>
<name>A0A5C5WYN7_9BACT</name>
<sequence length="133" mass="14867">MTAWFVKRENEEVGPLRPADLLDLVRDGSVRPETMIRKNDSSWFSADSVGGLFEAARRPTIEHYCPHCENVRVAAPPSTCPKCDQNLTNTRQRIIENSLSKSSRTTKEPGASQGPALSARRWLQKRVGKDSSN</sequence>
<dbReference type="OrthoDB" id="276348at2"/>
<dbReference type="InterPro" id="IPR025640">
    <property type="entry name" value="GYF_2"/>
</dbReference>
<comment type="caution">
    <text evidence="3">The sequence shown here is derived from an EMBL/GenBank/DDBJ whole genome shotgun (WGS) entry which is preliminary data.</text>
</comment>
<evidence type="ECO:0000256" key="1">
    <source>
        <dbReference type="SAM" id="MobiDB-lite"/>
    </source>
</evidence>
<protein>
    <recommendedName>
        <fullName evidence="2">GYF domain-containing protein</fullName>
    </recommendedName>
</protein>
<dbReference type="RefSeq" id="WP_146393380.1">
    <property type="nucleotide sequence ID" value="NZ_SJPK01000017.1"/>
</dbReference>
<dbReference type="Pfam" id="PF14237">
    <property type="entry name" value="GYF_2"/>
    <property type="match status" value="1"/>
</dbReference>
<proteinExistence type="predicted"/>
<evidence type="ECO:0000313" key="3">
    <source>
        <dbReference type="EMBL" id="TWT56074.1"/>
    </source>
</evidence>
<reference evidence="3 4" key="1">
    <citation type="submission" date="2019-02" db="EMBL/GenBank/DDBJ databases">
        <title>Deep-cultivation of Planctomycetes and their phenomic and genomic characterization uncovers novel biology.</title>
        <authorList>
            <person name="Wiegand S."/>
            <person name="Jogler M."/>
            <person name="Boedeker C."/>
            <person name="Pinto D."/>
            <person name="Vollmers J."/>
            <person name="Rivas-Marin E."/>
            <person name="Kohn T."/>
            <person name="Peeters S.H."/>
            <person name="Heuer A."/>
            <person name="Rast P."/>
            <person name="Oberbeckmann S."/>
            <person name="Bunk B."/>
            <person name="Jeske O."/>
            <person name="Meyerdierks A."/>
            <person name="Storesund J.E."/>
            <person name="Kallscheuer N."/>
            <person name="Luecker S."/>
            <person name="Lage O.M."/>
            <person name="Pohl T."/>
            <person name="Merkel B.J."/>
            <person name="Hornburger P."/>
            <person name="Mueller R.-W."/>
            <person name="Bruemmer F."/>
            <person name="Labrenz M."/>
            <person name="Spormann A.M."/>
            <person name="Op Den Camp H."/>
            <person name="Overmann J."/>
            <person name="Amann R."/>
            <person name="Jetten M.S.M."/>
            <person name="Mascher T."/>
            <person name="Medema M.H."/>
            <person name="Devos D.P."/>
            <person name="Kaster A.-K."/>
            <person name="Ovreas L."/>
            <person name="Rohde M."/>
            <person name="Galperin M.Y."/>
            <person name="Jogler C."/>
        </authorList>
    </citation>
    <scope>NUCLEOTIDE SEQUENCE [LARGE SCALE GENOMIC DNA]</scope>
    <source>
        <strain evidence="3 4">CA85</strain>
    </source>
</reference>
<keyword evidence="4" id="KW-1185">Reference proteome</keyword>
<dbReference type="Proteomes" id="UP000318053">
    <property type="component" value="Unassembled WGS sequence"/>
</dbReference>
<gene>
    <name evidence="3" type="ORF">CA85_45470</name>
</gene>
<accession>A0A5C5WYN7</accession>
<feature type="domain" description="GYF" evidence="2">
    <location>
        <begin position="4"/>
        <end position="52"/>
    </location>
</feature>
<dbReference type="AlphaFoldDB" id="A0A5C5WYN7"/>
<feature type="region of interest" description="Disordered" evidence="1">
    <location>
        <begin position="96"/>
        <end position="133"/>
    </location>
</feature>
<organism evidence="3 4">
    <name type="scientific">Allorhodopirellula solitaria</name>
    <dbReference type="NCBI Taxonomy" id="2527987"/>
    <lineage>
        <taxon>Bacteria</taxon>
        <taxon>Pseudomonadati</taxon>
        <taxon>Planctomycetota</taxon>
        <taxon>Planctomycetia</taxon>
        <taxon>Pirellulales</taxon>
        <taxon>Pirellulaceae</taxon>
        <taxon>Allorhodopirellula</taxon>
    </lineage>
</organism>